<reference evidence="11" key="2">
    <citation type="submission" date="2023-05" db="EMBL/GenBank/DDBJ databases">
        <authorList>
            <person name="Schelkunov M.I."/>
        </authorList>
    </citation>
    <scope>NUCLEOTIDE SEQUENCE</scope>
    <source>
        <strain evidence="11">Hsosn_3</strain>
        <tissue evidence="11">Leaf</tissue>
    </source>
</reference>
<evidence type="ECO:0000259" key="10">
    <source>
        <dbReference type="Pfam" id="PF16212"/>
    </source>
</evidence>
<keyword evidence="3" id="KW-0813">Transport</keyword>
<accession>A0AAD8HU41</accession>
<dbReference type="Pfam" id="PF16212">
    <property type="entry name" value="PhoLip_ATPase_C"/>
    <property type="match status" value="1"/>
</dbReference>
<keyword evidence="4 9" id="KW-0812">Transmembrane</keyword>
<dbReference type="Gene3D" id="3.40.50.1000">
    <property type="entry name" value="HAD superfamily/HAD-like"/>
    <property type="match status" value="1"/>
</dbReference>
<reference evidence="11" key="1">
    <citation type="submission" date="2023-02" db="EMBL/GenBank/DDBJ databases">
        <title>Genome of toxic invasive species Heracleum sosnowskyi carries increased number of genes despite the absence of recent whole-genome duplications.</title>
        <authorList>
            <person name="Schelkunov M."/>
            <person name="Shtratnikova V."/>
            <person name="Makarenko M."/>
            <person name="Klepikova A."/>
            <person name="Omelchenko D."/>
            <person name="Novikova G."/>
            <person name="Obukhova E."/>
            <person name="Bogdanov V."/>
            <person name="Penin A."/>
            <person name="Logacheva M."/>
        </authorList>
    </citation>
    <scope>NUCLEOTIDE SEQUENCE</scope>
    <source>
        <strain evidence="11">Hsosn_3</strain>
        <tissue evidence="11">Leaf</tissue>
    </source>
</reference>
<dbReference type="Proteomes" id="UP001237642">
    <property type="component" value="Unassembled WGS sequence"/>
</dbReference>
<dbReference type="PANTHER" id="PTHR24092:SF180">
    <property type="entry name" value="PHOSPHOLIPID-TRANSPORTING ATPASE DNF1-RELATED"/>
    <property type="match status" value="1"/>
</dbReference>
<gene>
    <name evidence="11" type="ORF">POM88_028972</name>
</gene>
<feature type="domain" description="P-type ATPase C-terminal" evidence="10">
    <location>
        <begin position="50"/>
        <end position="290"/>
    </location>
</feature>
<feature type="transmembrane region" description="Helical" evidence="9">
    <location>
        <begin position="237"/>
        <end position="261"/>
    </location>
</feature>
<dbReference type="GO" id="GO:0045332">
    <property type="term" value="P:phospholipid translocation"/>
    <property type="evidence" value="ECO:0007669"/>
    <property type="project" value="TreeGrafter"/>
</dbReference>
<feature type="transmembrane region" description="Helical" evidence="9">
    <location>
        <begin position="81"/>
        <end position="101"/>
    </location>
</feature>
<organism evidence="11 12">
    <name type="scientific">Heracleum sosnowskyi</name>
    <dbReference type="NCBI Taxonomy" id="360622"/>
    <lineage>
        <taxon>Eukaryota</taxon>
        <taxon>Viridiplantae</taxon>
        <taxon>Streptophyta</taxon>
        <taxon>Embryophyta</taxon>
        <taxon>Tracheophyta</taxon>
        <taxon>Spermatophyta</taxon>
        <taxon>Magnoliopsida</taxon>
        <taxon>eudicotyledons</taxon>
        <taxon>Gunneridae</taxon>
        <taxon>Pentapetalae</taxon>
        <taxon>asterids</taxon>
        <taxon>campanulids</taxon>
        <taxon>Apiales</taxon>
        <taxon>Apiaceae</taxon>
        <taxon>Apioideae</taxon>
        <taxon>apioid superclade</taxon>
        <taxon>Tordylieae</taxon>
        <taxon>Tordyliinae</taxon>
        <taxon>Heracleum</taxon>
    </lineage>
</organism>
<dbReference type="InterPro" id="IPR023214">
    <property type="entry name" value="HAD_sf"/>
</dbReference>
<dbReference type="GO" id="GO:0005802">
    <property type="term" value="C:trans-Golgi network"/>
    <property type="evidence" value="ECO:0007669"/>
    <property type="project" value="TreeGrafter"/>
</dbReference>
<feature type="transmembrane region" description="Helical" evidence="9">
    <location>
        <begin position="202"/>
        <end position="225"/>
    </location>
</feature>
<dbReference type="GO" id="GO:0005886">
    <property type="term" value="C:plasma membrane"/>
    <property type="evidence" value="ECO:0007669"/>
    <property type="project" value="TreeGrafter"/>
</dbReference>
<dbReference type="AlphaFoldDB" id="A0AAD8HU41"/>
<dbReference type="GO" id="GO:0046872">
    <property type="term" value="F:metal ion binding"/>
    <property type="evidence" value="ECO:0007669"/>
    <property type="project" value="UniProtKB-KW"/>
</dbReference>
<keyword evidence="5" id="KW-0479">Metal-binding</keyword>
<dbReference type="GO" id="GO:0000139">
    <property type="term" value="C:Golgi membrane"/>
    <property type="evidence" value="ECO:0007669"/>
    <property type="project" value="GOC"/>
</dbReference>
<evidence type="ECO:0000256" key="9">
    <source>
        <dbReference type="SAM" id="Phobius"/>
    </source>
</evidence>
<sequence length="298" mass="33821">MNSGEPVTRLVKKGARRITLSIGDGANDVGMIHAAHVGVGISGMEGMQSVMASDFAIAQFRFLTDLLLVHGRWSYLRVCKVVSYFFYKNLTFTLTQFYFTFQTGFSGQRFYDDWFQTLYNVIFTSLPVIFVGLLDKDVSAFLSKKYPELYREGIKNTFFRFRVLGIVAFFSVYQSIVVYNFVISSSSESLTSSGKMLGQWDVSTMAFTCVVITVNLRLLMTCNIITKWHQLSVGGSILAWFLFIFVYSLCFTYKGIFYTIFVLMSTFYFYLTLVLVPITALLGEFLYQGMTLLLGPPG</sequence>
<evidence type="ECO:0000256" key="5">
    <source>
        <dbReference type="ARBA" id="ARBA00022723"/>
    </source>
</evidence>
<feature type="transmembrane region" description="Helical" evidence="9">
    <location>
        <begin position="163"/>
        <end position="182"/>
    </location>
</feature>
<keyword evidence="7 9" id="KW-1133">Transmembrane helix</keyword>
<evidence type="ECO:0000313" key="12">
    <source>
        <dbReference type="Proteomes" id="UP001237642"/>
    </source>
</evidence>
<evidence type="ECO:0000256" key="2">
    <source>
        <dbReference type="ARBA" id="ARBA00004308"/>
    </source>
</evidence>
<dbReference type="InterPro" id="IPR001757">
    <property type="entry name" value="P_typ_ATPase"/>
</dbReference>
<proteinExistence type="predicted"/>
<comment type="caution">
    <text evidence="11">The sequence shown here is derived from an EMBL/GenBank/DDBJ whole genome shotgun (WGS) entry which is preliminary data.</text>
</comment>
<dbReference type="SUPFAM" id="SSF81665">
    <property type="entry name" value="Calcium ATPase, transmembrane domain M"/>
    <property type="match status" value="1"/>
</dbReference>
<dbReference type="GO" id="GO:0005524">
    <property type="term" value="F:ATP binding"/>
    <property type="evidence" value="ECO:0007669"/>
    <property type="project" value="InterPro"/>
</dbReference>
<evidence type="ECO:0000313" key="11">
    <source>
        <dbReference type="EMBL" id="KAK1372779.1"/>
    </source>
</evidence>
<feature type="transmembrane region" description="Helical" evidence="9">
    <location>
        <begin position="267"/>
        <end position="287"/>
    </location>
</feature>
<dbReference type="GO" id="GO:0140326">
    <property type="term" value="F:ATPase-coupled intramembrane lipid transporter activity"/>
    <property type="evidence" value="ECO:0007669"/>
    <property type="project" value="TreeGrafter"/>
</dbReference>
<evidence type="ECO:0000256" key="7">
    <source>
        <dbReference type="ARBA" id="ARBA00022989"/>
    </source>
</evidence>
<feature type="transmembrane region" description="Helical" evidence="9">
    <location>
        <begin position="121"/>
        <end position="142"/>
    </location>
</feature>
<evidence type="ECO:0000256" key="4">
    <source>
        <dbReference type="ARBA" id="ARBA00022692"/>
    </source>
</evidence>
<comment type="subcellular location">
    <subcellularLocation>
        <location evidence="2">Endomembrane system</location>
    </subcellularLocation>
    <subcellularLocation>
        <location evidence="1">Membrane</location>
        <topology evidence="1">Multi-pass membrane protein</topology>
    </subcellularLocation>
</comment>
<evidence type="ECO:0000256" key="1">
    <source>
        <dbReference type="ARBA" id="ARBA00004141"/>
    </source>
</evidence>
<evidence type="ECO:0000256" key="8">
    <source>
        <dbReference type="ARBA" id="ARBA00023136"/>
    </source>
</evidence>
<dbReference type="InterPro" id="IPR032630">
    <property type="entry name" value="P_typ_ATPase_c"/>
</dbReference>
<evidence type="ECO:0000256" key="6">
    <source>
        <dbReference type="ARBA" id="ARBA00022842"/>
    </source>
</evidence>
<keyword evidence="12" id="KW-1185">Reference proteome</keyword>
<dbReference type="PANTHER" id="PTHR24092">
    <property type="entry name" value="PROBABLE PHOSPHOLIPID-TRANSPORTING ATPASE"/>
    <property type="match status" value="1"/>
</dbReference>
<dbReference type="SUPFAM" id="SSF56784">
    <property type="entry name" value="HAD-like"/>
    <property type="match status" value="1"/>
</dbReference>
<dbReference type="EMBL" id="JAUIZM010000007">
    <property type="protein sequence ID" value="KAK1372779.1"/>
    <property type="molecule type" value="Genomic_DNA"/>
</dbReference>
<name>A0AAD8HU41_9APIA</name>
<protein>
    <submittedName>
        <fullName evidence="11">P-type ATPase, subfamily IV</fullName>
    </submittedName>
</protein>
<dbReference type="InterPro" id="IPR036412">
    <property type="entry name" value="HAD-like_sf"/>
</dbReference>
<evidence type="ECO:0000256" key="3">
    <source>
        <dbReference type="ARBA" id="ARBA00022448"/>
    </source>
</evidence>
<dbReference type="GO" id="GO:0016887">
    <property type="term" value="F:ATP hydrolysis activity"/>
    <property type="evidence" value="ECO:0007669"/>
    <property type="project" value="InterPro"/>
</dbReference>
<dbReference type="GO" id="GO:0048194">
    <property type="term" value="P:Golgi vesicle budding"/>
    <property type="evidence" value="ECO:0007669"/>
    <property type="project" value="TreeGrafter"/>
</dbReference>
<keyword evidence="6" id="KW-0460">Magnesium</keyword>
<dbReference type="NCBIfam" id="TIGR01494">
    <property type="entry name" value="ATPase_P-type"/>
    <property type="match status" value="1"/>
</dbReference>
<dbReference type="InterPro" id="IPR023298">
    <property type="entry name" value="ATPase_P-typ_TM_dom_sf"/>
</dbReference>
<keyword evidence="8 9" id="KW-0472">Membrane</keyword>